<evidence type="ECO:0000313" key="2">
    <source>
        <dbReference type="Proteomes" id="UP000007952"/>
    </source>
</evidence>
<organism evidence="1 2">
    <name type="scientific">Mycoplasma haemofelis (strain Ohio2)</name>
    <dbReference type="NCBI Taxonomy" id="859194"/>
    <lineage>
        <taxon>Bacteria</taxon>
        <taxon>Bacillati</taxon>
        <taxon>Mycoplasmatota</taxon>
        <taxon>Mollicutes</taxon>
        <taxon>Mycoplasmataceae</taxon>
        <taxon>Mycoplasma</taxon>
    </lineage>
</organism>
<evidence type="ECO:0000313" key="1">
    <source>
        <dbReference type="EMBL" id="AEG72785.1"/>
    </source>
</evidence>
<reference key="2">
    <citation type="submission" date="2011-05" db="EMBL/GenBank/DDBJ databases">
        <title>The Genome of Mycoplasma haemofelis Strain Ohio2, a pathogenic hemoplasma of the cat.</title>
        <authorList>
            <person name="Santos A.P."/>
            <person name="Guimaraes A.M.S."/>
            <person name="SanMiguel P.J."/>
            <person name="Martin S.W."/>
            <person name="Messick J.B."/>
        </authorList>
    </citation>
    <scope>NUCLEOTIDE SEQUENCE</scope>
    <source>
        <strain>Ohio2</strain>
    </source>
</reference>
<gene>
    <name evidence="1" type="ordered locus">MHF_0513</name>
</gene>
<dbReference type="AlphaFoldDB" id="F6FHT7"/>
<protein>
    <submittedName>
        <fullName evidence="1">Uncharacterized protein</fullName>
    </submittedName>
</protein>
<dbReference type="KEGG" id="mhf:MHF_0513"/>
<name>F6FHT7_MYCHI</name>
<dbReference type="BioCyc" id="MHAE859194:G1GR7-501-MONOMER"/>
<proteinExistence type="predicted"/>
<reference evidence="1 2" key="1">
    <citation type="journal article" date="2011" name="J. Bacteriol.">
        <title>Complete genome sequences of two hemotropic Mycoplasmas, Mycoplasma haemofelis strain Ohio2 and Mycoplasma suis strain Illinois.</title>
        <authorList>
            <person name="Messick J.B."/>
            <person name="Santos A.P."/>
            <person name="Guimaraes A.M."/>
        </authorList>
    </citation>
    <scope>NUCLEOTIDE SEQUENCE [LARGE SCALE GENOMIC DNA]</scope>
    <source>
        <strain evidence="1 2">Ohio2</strain>
    </source>
</reference>
<accession>F6FHT7</accession>
<sequence length="217" mass="24310">MNIAYKLGMVGLGGVAATTGAYAGSHYLRNNKPSVAHHLEESGYKLISSIDNSEHLKLQWQEEFKSDKEKIKTLIGFSQGSDEDGGKALEAWCNINLKKEYSENSKELEGVKNYCVLRTIESQLSRDNNKKILTDDSGDNTKWENTYNKRKETTTLSPRSQVGLTGGWAQHSNSKDEDLKIIKPWCKAQSKSHFLAYQQTYTHVNNWCTEGGANVAT</sequence>
<dbReference type="EMBL" id="CP002808">
    <property type="protein sequence ID" value="AEG72785.1"/>
    <property type="molecule type" value="Genomic_DNA"/>
</dbReference>
<dbReference type="HOGENOM" id="CLU_113690_0_0_14"/>
<dbReference type="Proteomes" id="UP000007952">
    <property type="component" value="Chromosome"/>
</dbReference>
<dbReference type="STRING" id="859194.MHF_0513"/>